<dbReference type="SUPFAM" id="SSF50182">
    <property type="entry name" value="Sm-like ribonucleoproteins"/>
    <property type="match status" value="1"/>
</dbReference>
<dbReference type="InterPro" id="IPR011066">
    <property type="entry name" value="MscS_channel_C_sf"/>
</dbReference>
<evidence type="ECO:0000256" key="4">
    <source>
        <dbReference type="ARBA" id="ARBA00022692"/>
    </source>
</evidence>
<dbReference type="InterPro" id="IPR049142">
    <property type="entry name" value="MS_channel_1st"/>
</dbReference>
<dbReference type="KEGG" id="bbro:BAU06_04510"/>
<evidence type="ECO:0000256" key="3">
    <source>
        <dbReference type="ARBA" id="ARBA00022475"/>
    </source>
</evidence>
<feature type="transmembrane region" description="Helical" evidence="8">
    <location>
        <begin position="139"/>
        <end position="161"/>
    </location>
</feature>
<comment type="subcellular location">
    <subcellularLocation>
        <location evidence="1">Cell membrane</location>
        <topology evidence="1">Multi-pass membrane protein</topology>
    </subcellularLocation>
</comment>
<dbReference type="InterPro" id="IPR023408">
    <property type="entry name" value="MscS_beta-dom_sf"/>
</dbReference>
<dbReference type="InterPro" id="IPR010920">
    <property type="entry name" value="LSM_dom_sf"/>
</dbReference>
<sequence length="386" mass="42395">MTDNVFGAFFTDTLFLGIPLLNWIVALAAACVAFTVARIAIGFVQRRLRARSQAHDAHISAIAAEVVAGTSNTLLALAALLIGAGLLDMPARWAGRIDGLWFVVAILQIALWAHRGMVLGMQHYFRRHAAPQGGQITALAALSIWGIKVLLWAVVLLAMLSNMGVNITAFVASLGVGGIAVALAVQNILGDLFASMSIAIDKPFEVNDFIVVGTLAGTVEHVGLKTTRIRSLGGEQIVMSNASMLTATIQNYKRLRERRVVFQFGLSYDCTAEQVRQVPRIVERIIRAQDKTRFDRSHFKGFGESSLDFETVYIVLDPGYNPYMDIQQAINLEMMQAFEELGVRFAHPMRVLHVESLPRPRQRDEAPRRLNDGMRAEQLGVAARGT</sequence>
<dbReference type="Pfam" id="PF00924">
    <property type="entry name" value="MS_channel_2nd"/>
    <property type="match status" value="1"/>
</dbReference>
<dbReference type="PANTHER" id="PTHR30566">
    <property type="entry name" value="YNAI-RELATED MECHANOSENSITIVE ION CHANNEL"/>
    <property type="match status" value="1"/>
</dbReference>
<evidence type="ECO:0000256" key="7">
    <source>
        <dbReference type="SAM" id="MobiDB-lite"/>
    </source>
</evidence>
<feature type="domain" description="Mechanosensitive ion channel MscS" evidence="9">
    <location>
        <begin position="187"/>
        <end position="254"/>
    </location>
</feature>
<dbReference type="STRING" id="463025.BAU08_04485"/>
<evidence type="ECO:0000313" key="15">
    <source>
        <dbReference type="Proteomes" id="UP000092213"/>
    </source>
</evidence>
<dbReference type="GO" id="GO:0008381">
    <property type="term" value="F:mechanosensitive monoatomic ion channel activity"/>
    <property type="evidence" value="ECO:0007669"/>
    <property type="project" value="UniProtKB-ARBA"/>
</dbReference>
<name>A0A193FUG2_9BORD</name>
<dbReference type="OrthoDB" id="9775207at2"/>
<proteinExistence type="inferred from homology"/>
<evidence type="ECO:0000256" key="2">
    <source>
        <dbReference type="ARBA" id="ARBA00008017"/>
    </source>
</evidence>
<dbReference type="InterPro" id="IPR006685">
    <property type="entry name" value="MscS_channel_2nd"/>
</dbReference>
<keyword evidence="5 8" id="KW-1133">Transmembrane helix</keyword>
<feature type="transmembrane region" description="Helical" evidence="8">
    <location>
        <begin position="99"/>
        <end position="118"/>
    </location>
</feature>
<dbReference type="Gene3D" id="2.30.30.60">
    <property type="match status" value="1"/>
</dbReference>
<dbReference type="RefSeq" id="WP_066344863.1">
    <property type="nucleotide sequence ID" value="NZ_CBCSFJ010000009.1"/>
</dbReference>
<dbReference type="Proteomes" id="UP000091897">
    <property type="component" value="Chromosome"/>
</dbReference>
<dbReference type="Gene3D" id="3.30.70.100">
    <property type="match status" value="1"/>
</dbReference>
<keyword evidence="4 8" id="KW-0812">Transmembrane</keyword>
<feature type="domain" description="Mechanosensitive ion channel transmembrane helices 2/3" evidence="11">
    <location>
        <begin position="146"/>
        <end position="186"/>
    </location>
</feature>
<dbReference type="SUPFAM" id="SSF82689">
    <property type="entry name" value="Mechanosensitive channel protein MscS (YggB), C-terminal domain"/>
    <property type="match status" value="1"/>
</dbReference>
<evidence type="ECO:0000256" key="5">
    <source>
        <dbReference type="ARBA" id="ARBA00022989"/>
    </source>
</evidence>
<accession>A0A193FUG2</accession>
<dbReference type="Proteomes" id="UP000092213">
    <property type="component" value="Chromosome"/>
</dbReference>
<feature type="transmembrane region" description="Helical" evidence="8">
    <location>
        <begin position="167"/>
        <end position="189"/>
    </location>
</feature>
<dbReference type="PANTHER" id="PTHR30566:SF25">
    <property type="entry name" value="INNER MEMBRANE PROTEIN"/>
    <property type="match status" value="1"/>
</dbReference>
<evidence type="ECO:0000313" key="12">
    <source>
        <dbReference type="EMBL" id="ANN65653.1"/>
    </source>
</evidence>
<gene>
    <name evidence="12" type="ORF">BAU06_04510</name>
    <name evidence="13" type="ORF">BAU08_04485</name>
</gene>
<evidence type="ECO:0000256" key="6">
    <source>
        <dbReference type="ARBA" id="ARBA00023136"/>
    </source>
</evidence>
<dbReference type="InterPro" id="IPR011014">
    <property type="entry name" value="MscS_channel_TM-2"/>
</dbReference>
<dbReference type="Pfam" id="PF21088">
    <property type="entry name" value="MS_channel_1st"/>
    <property type="match status" value="1"/>
</dbReference>
<evidence type="ECO:0000313" key="14">
    <source>
        <dbReference type="Proteomes" id="UP000091897"/>
    </source>
</evidence>
<dbReference type="EMBL" id="CP016171">
    <property type="protein sequence ID" value="ANN70684.1"/>
    <property type="molecule type" value="Genomic_DNA"/>
</dbReference>
<dbReference type="AlphaFoldDB" id="A0A193FUG2"/>
<protein>
    <submittedName>
        <fullName evidence="13">Mechanosensitive ion channel protein MscS</fullName>
    </submittedName>
</protein>
<dbReference type="GO" id="GO:0005886">
    <property type="term" value="C:plasma membrane"/>
    <property type="evidence" value="ECO:0007669"/>
    <property type="project" value="UniProtKB-SubCell"/>
</dbReference>
<dbReference type="Gene3D" id="1.10.287.1260">
    <property type="match status" value="1"/>
</dbReference>
<evidence type="ECO:0000256" key="1">
    <source>
        <dbReference type="ARBA" id="ARBA00004651"/>
    </source>
</evidence>
<evidence type="ECO:0000259" key="11">
    <source>
        <dbReference type="Pfam" id="PF21088"/>
    </source>
</evidence>
<feature type="domain" description="Mechanosensitive ion channel MscS C-terminal" evidence="10">
    <location>
        <begin position="260"/>
        <end position="345"/>
    </location>
</feature>
<dbReference type="InterPro" id="IPR049278">
    <property type="entry name" value="MS_channel_C"/>
</dbReference>
<keyword evidence="14" id="KW-1185">Reference proteome</keyword>
<evidence type="ECO:0000259" key="9">
    <source>
        <dbReference type="Pfam" id="PF00924"/>
    </source>
</evidence>
<organism evidence="13 15">
    <name type="scientific">Bordetella bronchialis</name>
    <dbReference type="NCBI Taxonomy" id="463025"/>
    <lineage>
        <taxon>Bacteria</taxon>
        <taxon>Pseudomonadati</taxon>
        <taxon>Pseudomonadota</taxon>
        <taxon>Betaproteobacteria</taxon>
        <taxon>Burkholderiales</taxon>
        <taxon>Alcaligenaceae</taxon>
        <taxon>Bordetella</taxon>
    </lineage>
</organism>
<keyword evidence="6 8" id="KW-0472">Membrane</keyword>
<dbReference type="SUPFAM" id="SSF82861">
    <property type="entry name" value="Mechanosensitive channel protein MscS (YggB), transmembrane region"/>
    <property type="match status" value="1"/>
</dbReference>
<evidence type="ECO:0000256" key="8">
    <source>
        <dbReference type="SAM" id="Phobius"/>
    </source>
</evidence>
<feature type="transmembrane region" description="Helical" evidence="8">
    <location>
        <begin position="62"/>
        <end position="87"/>
    </location>
</feature>
<feature type="transmembrane region" description="Helical" evidence="8">
    <location>
        <begin position="20"/>
        <end position="41"/>
    </location>
</feature>
<keyword evidence="3" id="KW-1003">Cell membrane</keyword>
<feature type="region of interest" description="Disordered" evidence="7">
    <location>
        <begin position="357"/>
        <end position="386"/>
    </location>
</feature>
<reference evidence="14 15" key="1">
    <citation type="submission" date="2016-06" db="EMBL/GenBank/DDBJ databases">
        <title>Complete genome sequences of Bordetella bronchialis and Bordetella flabilis.</title>
        <authorList>
            <person name="LiPuma J.J."/>
            <person name="Spilker T."/>
        </authorList>
    </citation>
    <scope>NUCLEOTIDE SEQUENCE [LARGE SCALE GENOMIC DNA]</scope>
    <source>
        <strain evidence="13 15">AU17976</strain>
        <strain evidence="12 14">AU3182</strain>
    </source>
</reference>
<dbReference type="EMBL" id="CP016170">
    <property type="protein sequence ID" value="ANN65653.1"/>
    <property type="molecule type" value="Genomic_DNA"/>
</dbReference>
<comment type="similarity">
    <text evidence="2">Belongs to the MscS (TC 1.A.23) family.</text>
</comment>
<evidence type="ECO:0000259" key="10">
    <source>
        <dbReference type="Pfam" id="PF21082"/>
    </source>
</evidence>
<evidence type="ECO:0000313" key="13">
    <source>
        <dbReference type="EMBL" id="ANN70684.1"/>
    </source>
</evidence>
<dbReference type="Pfam" id="PF21082">
    <property type="entry name" value="MS_channel_3rd"/>
    <property type="match status" value="1"/>
</dbReference>
<feature type="compositionally biased region" description="Basic and acidic residues" evidence="7">
    <location>
        <begin position="357"/>
        <end position="375"/>
    </location>
</feature>